<dbReference type="STRING" id="29172.A0A0D8Y414"/>
<evidence type="ECO:0000313" key="2">
    <source>
        <dbReference type="EMBL" id="KJH49301.1"/>
    </source>
</evidence>
<keyword evidence="3" id="KW-1185">Reference proteome</keyword>
<dbReference type="OrthoDB" id="5876181at2759"/>
<dbReference type="Gene3D" id="2.60.40.60">
    <property type="entry name" value="Cadherins"/>
    <property type="match status" value="1"/>
</dbReference>
<reference evidence="3" key="2">
    <citation type="journal article" date="2016" name="Sci. Rep.">
        <title>Dictyocaulus viviparus genome, variome and transcriptome elucidate lungworm biology and support future intervention.</title>
        <authorList>
            <person name="McNulty S.N."/>
            <person name="Strube C."/>
            <person name="Rosa B.A."/>
            <person name="Martin J.C."/>
            <person name="Tyagi R."/>
            <person name="Choi Y.J."/>
            <person name="Wang Q."/>
            <person name="Hallsworth Pepin K."/>
            <person name="Zhang X."/>
            <person name="Ozersky P."/>
            <person name="Wilson R.K."/>
            <person name="Sternberg P.W."/>
            <person name="Gasser R.B."/>
            <person name="Mitreva M."/>
        </authorList>
    </citation>
    <scope>NUCLEOTIDE SEQUENCE [LARGE SCALE GENOMIC DNA]</scope>
    <source>
        <strain evidence="3">HannoverDv2000</strain>
    </source>
</reference>
<protein>
    <recommendedName>
        <fullName evidence="4">Cadherin domain-containing protein</fullName>
    </recommendedName>
</protein>
<dbReference type="SUPFAM" id="SSF49313">
    <property type="entry name" value="Cadherin-like"/>
    <property type="match status" value="1"/>
</dbReference>
<organism evidence="2 3">
    <name type="scientific">Dictyocaulus viviparus</name>
    <name type="common">Bovine lungworm</name>
    <dbReference type="NCBI Taxonomy" id="29172"/>
    <lineage>
        <taxon>Eukaryota</taxon>
        <taxon>Metazoa</taxon>
        <taxon>Ecdysozoa</taxon>
        <taxon>Nematoda</taxon>
        <taxon>Chromadorea</taxon>
        <taxon>Rhabditida</taxon>
        <taxon>Rhabditina</taxon>
        <taxon>Rhabditomorpha</taxon>
        <taxon>Strongyloidea</taxon>
        <taxon>Metastrongylidae</taxon>
        <taxon>Dictyocaulus</taxon>
    </lineage>
</organism>
<name>A0A0D8Y414_DICVI</name>
<evidence type="ECO:0000313" key="3">
    <source>
        <dbReference type="Proteomes" id="UP000053766"/>
    </source>
</evidence>
<dbReference type="CDD" id="cd11304">
    <property type="entry name" value="Cadherin_repeat"/>
    <property type="match status" value="1"/>
</dbReference>
<dbReference type="Proteomes" id="UP000053766">
    <property type="component" value="Unassembled WGS sequence"/>
</dbReference>
<feature type="compositionally biased region" description="Polar residues" evidence="1">
    <location>
        <begin position="234"/>
        <end position="244"/>
    </location>
</feature>
<dbReference type="InterPro" id="IPR015919">
    <property type="entry name" value="Cadherin-like_sf"/>
</dbReference>
<evidence type="ECO:0008006" key="4">
    <source>
        <dbReference type="Google" id="ProtNLM"/>
    </source>
</evidence>
<dbReference type="AlphaFoldDB" id="A0A0D8Y414"/>
<sequence length="469" mass="49815">MEFNEPSEQLGPVFDQTSYRAQIFSGSWPQPGYPFAVISAHSSDSSNLTYSLYSPNNEKNFSVDANTGELFLTSRVPSGEEFCTLLVAKDHKGRMASVPVAINTGGLRRECGIFDITGLTPSIYHGPHRGSLGSWTTMAPTTSVTEGIHSTEVQISDSSTKLPSSATIETTFKEYSTSQKLSTVSGSMNVTTGHVSSPIPSPVSSETPTTGISSQILSTTAEISSLSSFTPLTNASTTTKQTNEPIHPIPISPDATPATLPYSGATTIETIESTEYVVTITPDSHPPPLTFSTATETYPSTSPVSMISSATSRATYATDEMIITITPDTSLQTLSSETIAGSDTTTEFAPITLTESIGSIKTSDFSTSLSPSAEDTSDVTTISNSSPEIITTSEITYTETLGKTTKNVLPTVFPPQTLPTSITSSPFITTLKSTKTTLNPYYGVACLKKGEPIWDLICELSKASIRKNS</sequence>
<accession>A0A0D8Y414</accession>
<dbReference type="EMBL" id="KN716239">
    <property type="protein sequence ID" value="KJH49301.1"/>
    <property type="molecule type" value="Genomic_DNA"/>
</dbReference>
<dbReference type="GO" id="GO:0016020">
    <property type="term" value="C:membrane"/>
    <property type="evidence" value="ECO:0007669"/>
    <property type="project" value="InterPro"/>
</dbReference>
<evidence type="ECO:0000256" key="1">
    <source>
        <dbReference type="SAM" id="MobiDB-lite"/>
    </source>
</evidence>
<dbReference type="GO" id="GO:0005509">
    <property type="term" value="F:calcium ion binding"/>
    <property type="evidence" value="ECO:0007669"/>
    <property type="project" value="InterPro"/>
</dbReference>
<reference evidence="2 3" key="1">
    <citation type="submission" date="2013-11" db="EMBL/GenBank/DDBJ databases">
        <title>Draft genome of the bovine lungworm Dictyocaulus viviparus.</title>
        <authorList>
            <person name="Mitreva M."/>
        </authorList>
    </citation>
    <scope>NUCLEOTIDE SEQUENCE [LARGE SCALE GENOMIC DNA]</scope>
    <source>
        <strain evidence="2 3">HannoverDv2000</strain>
    </source>
</reference>
<feature type="region of interest" description="Disordered" evidence="1">
    <location>
        <begin position="234"/>
        <end position="256"/>
    </location>
</feature>
<proteinExistence type="predicted"/>
<gene>
    <name evidence="2" type="ORF">DICVIV_04565</name>
</gene>